<comment type="caution">
    <text evidence="1">The sequence shown here is derived from an EMBL/GenBank/DDBJ whole genome shotgun (WGS) entry which is preliminary data.</text>
</comment>
<name>A0AAV8UHQ8_9RHOD</name>
<sequence length="566" mass="63545">MTSSSLPVSNEEFGRLVSRWSGLFRSGGRVGGTSRVTVWVNGSASSIALAVLAARHFKEHEEAKVSAVITPIAEKVDELDALADGLRKLGVDAFLASYNSESAVHKLSNFGSPSQFCFFLRESARLNAHSVLTWHSRDHQMYIHAQNLKKAARTVNFTLPKAVSEVDTAPRVHKGGRLQNGSFNVLRPFLSVSSSRLEATCKELGLNPIASDQQLCWEVAKGMAICERLTEEEKRGLDISRRTADELERRSEALCQDFLQDVIFECDDQGMIVIHRQRVRDHIAQAPSIIRTARNSLVKAITAASGKQLQSLRRSKVDALFKSIFLSKVPKGKTLGRVQIQPQTKSCRYVQRHNSELIINSPGPASNRAGRQESMFESGDLVAMFRERGFFRTAGRLPGYAVPLGDNEMRIWDWRFVVGAFTKPPAKLMWPSRADGGMYAKELYDDSQARRLVPRDVLMTLLDEICEDRSLSPGPEGRKPFIVRAVNENDIEDLLRRHPPLRYQLEIFPPELLKTIPCVQRHGELLAIPTLGINYEPQMTFAARLIHYPSQLPARMHPAFDLVHWT</sequence>
<dbReference type="Proteomes" id="UP001157974">
    <property type="component" value="Unassembled WGS sequence"/>
</dbReference>
<dbReference type="Gene3D" id="3.40.50.620">
    <property type="entry name" value="HUPs"/>
    <property type="match status" value="1"/>
</dbReference>
<organism evidence="1 2">
    <name type="scientific">Rhodosorus marinus</name>
    <dbReference type="NCBI Taxonomy" id="101924"/>
    <lineage>
        <taxon>Eukaryota</taxon>
        <taxon>Rhodophyta</taxon>
        <taxon>Stylonematophyceae</taxon>
        <taxon>Stylonematales</taxon>
        <taxon>Stylonemataceae</taxon>
        <taxon>Rhodosorus</taxon>
    </lineage>
</organism>
<dbReference type="EMBL" id="JAMWBK010000009">
    <property type="protein sequence ID" value="KAJ8902069.1"/>
    <property type="molecule type" value="Genomic_DNA"/>
</dbReference>
<protein>
    <submittedName>
        <fullName evidence="1">Uncharacterized protein</fullName>
    </submittedName>
</protein>
<dbReference type="InterPro" id="IPR014729">
    <property type="entry name" value="Rossmann-like_a/b/a_fold"/>
</dbReference>
<evidence type="ECO:0000313" key="2">
    <source>
        <dbReference type="Proteomes" id="UP001157974"/>
    </source>
</evidence>
<keyword evidence="2" id="KW-1185">Reference proteome</keyword>
<accession>A0AAV8UHQ8</accession>
<gene>
    <name evidence="1" type="ORF">NDN08_006477</name>
</gene>
<reference evidence="1 2" key="1">
    <citation type="journal article" date="2023" name="Nat. Commun.">
        <title>Origin of minicircular mitochondrial genomes in red algae.</title>
        <authorList>
            <person name="Lee Y."/>
            <person name="Cho C.H."/>
            <person name="Lee Y.M."/>
            <person name="Park S.I."/>
            <person name="Yang J.H."/>
            <person name="West J.A."/>
            <person name="Bhattacharya D."/>
            <person name="Yoon H.S."/>
        </authorList>
    </citation>
    <scope>NUCLEOTIDE SEQUENCE [LARGE SCALE GENOMIC DNA]</scope>
    <source>
        <strain evidence="1 2">CCMP1338</strain>
        <tissue evidence="1">Whole cell</tissue>
    </source>
</reference>
<dbReference type="AlphaFoldDB" id="A0AAV8UHQ8"/>
<evidence type="ECO:0000313" key="1">
    <source>
        <dbReference type="EMBL" id="KAJ8902069.1"/>
    </source>
</evidence>
<proteinExistence type="predicted"/>